<dbReference type="OrthoDB" id="2050727at2"/>
<evidence type="ECO:0000313" key="2">
    <source>
        <dbReference type="Proteomes" id="UP000284219"/>
    </source>
</evidence>
<keyword evidence="2" id="KW-1185">Reference proteome</keyword>
<organism evidence="1 2">
    <name type="scientific">Ammoniphilus oxalaticus</name>
    <dbReference type="NCBI Taxonomy" id="66863"/>
    <lineage>
        <taxon>Bacteria</taxon>
        <taxon>Bacillati</taxon>
        <taxon>Bacillota</taxon>
        <taxon>Bacilli</taxon>
        <taxon>Bacillales</taxon>
        <taxon>Paenibacillaceae</taxon>
        <taxon>Aneurinibacillus group</taxon>
        <taxon>Ammoniphilus</taxon>
    </lineage>
</organism>
<protein>
    <submittedName>
        <fullName evidence="1">Uncharacterized protein</fullName>
    </submittedName>
</protein>
<dbReference type="EMBL" id="MCHY01000002">
    <property type="protein sequence ID" value="RKD26710.1"/>
    <property type="molecule type" value="Genomic_DNA"/>
</dbReference>
<proteinExistence type="predicted"/>
<sequence length="98" mass="11235">MNKNDLHNQPKAFEYLTPGERRRLTEWVKANLTPIQSFNVRHTSYGLKHIFEKNGGFYIGNGAFKGAMIECGFKVQDKTALNWVFNVSEKSIKAITNQ</sequence>
<dbReference type="AlphaFoldDB" id="A0A419SQE3"/>
<name>A0A419SQE3_9BACL</name>
<gene>
    <name evidence="1" type="ORF">BEP19_16020</name>
</gene>
<dbReference type="RefSeq" id="WP_120187990.1">
    <property type="nucleotide sequence ID" value="NZ_MCHY01000002.1"/>
</dbReference>
<accession>A0A419SQE3</accession>
<dbReference type="Proteomes" id="UP000284219">
    <property type="component" value="Unassembled WGS sequence"/>
</dbReference>
<reference evidence="1 2" key="1">
    <citation type="submission" date="2016-08" db="EMBL/GenBank/DDBJ databases">
        <title>Novel Firmicute Genomes.</title>
        <authorList>
            <person name="Poppleton D.I."/>
            <person name="Gribaldo S."/>
        </authorList>
    </citation>
    <scope>NUCLEOTIDE SEQUENCE [LARGE SCALE GENOMIC DNA]</scope>
    <source>
        <strain evidence="1 2">RAOx-1</strain>
    </source>
</reference>
<evidence type="ECO:0000313" key="1">
    <source>
        <dbReference type="EMBL" id="RKD26710.1"/>
    </source>
</evidence>
<comment type="caution">
    <text evidence="1">The sequence shown here is derived from an EMBL/GenBank/DDBJ whole genome shotgun (WGS) entry which is preliminary data.</text>
</comment>